<evidence type="ECO:0000313" key="1">
    <source>
        <dbReference type="EMBL" id="OGK52121.1"/>
    </source>
</evidence>
<accession>A0A1F7J939</accession>
<dbReference type="GO" id="GO:0140911">
    <property type="term" value="F:pore-forming activity"/>
    <property type="evidence" value="ECO:0007669"/>
    <property type="project" value="InterPro"/>
</dbReference>
<dbReference type="Proteomes" id="UP000178914">
    <property type="component" value="Unassembled WGS sequence"/>
</dbReference>
<proteinExistence type="predicted"/>
<dbReference type="STRING" id="1802068.A3B02_00190"/>
<dbReference type="InterPro" id="IPR014739">
    <property type="entry name" value="Channel_colicin_N_sf"/>
</dbReference>
<name>A0A1F7J939_9BACT</name>
<dbReference type="EMBL" id="MGAS01000013">
    <property type="protein sequence ID" value="OGK52121.1"/>
    <property type="molecule type" value="Genomic_DNA"/>
</dbReference>
<organism evidence="1 2">
    <name type="scientific">Candidatus Roizmanbacteria bacterium RIFCSPLOWO2_01_FULL_42_14</name>
    <dbReference type="NCBI Taxonomy" id="1802068"/>
    <lineage>
        <taxon>Bacteria</taxon>
        <taxon>Candidatus Roizmaniibacteriota</taxon>
    </lineage>
</organism>
<dbReference type="AlphaFoldDB" id="A0A1F7J939"/>
<comment type="caution">
    <text evidence="1">The sequence shown here is derived from an EMBL/GenBank/DDBJ whole genome shotgun (WGS) entry which is preliminary data.</text>
</comment>
<gene>
    <name evidence="1" type="ORF">A3B02_00190</name>
</gene>
<protein>
    <recommendedName>
        <fullName evidence="3">HD domain-containing protein</fullName>
    </recommendedName>
</protein>
<sequence>MTIVTYEKGDNLLYTLRAGKAPFHDIMQFMTVALTEHNNLNDKKREYFFRLSLKLREALRLHKEAGLWARVGNAERDWGNVTEHCLVEVARVGVLADMLGLSHEMRDKLLRAAALHDVHKKTEKDMMNKAATNGGSVWTAYDEAASISTQNLHDVGIDPVTVRLAGAAGHGVLHEVEHMLDAPELSEEDIAFLALHYIDDITMGTDWVAPAQVREDGTLQNALDFKMGEGNEGRIKPGSTYDLLNQAGSDHFGGDTTWRHELVVGRRVEEKLASLINAQTPQLSIDPMRLPEIIDNGIRDAIDKI</sequence>
<dbReference type="GO" id="GO:0016020">
    <property type="term" value="C:membrane"/>
    <property type="evidence" value="ECO:0007669"/>
    <property type="project" value="InterPro"/>
</dbReference>
<evidence type="ECO:0000313" key="2">
    <source>
        <dbReference type="Proteomes" id="UP000178914"/>
    </source>
</evidence>
<reference evidence="1 2" key="1">
    <citation type="journal article" date="2016" name="Nat. Commun.">
        <title>Thousands of microbial genomes shed light on interconnected biogeochemical processes in an aquifer system.</title>
        <authorList>
            <person name="Anantharaman K."/>
            <person name="Brown C.T."/>
            <person name="Hug L.A."/>
            <person name="Sharon I."/>
            <person name="Castelle C.J."/>
            <person name="Probst A.J."/>
            <person name="Thomas B.C."/>
            <person name="Singh A."/>
            <person name="Wilkins M.J."/>
            <person name="Karaoz U."/>
            <person name="Brodie E.L."/>
            <person name="Williams K.H."/>
            <person name="Hubbard S.S."/>
            <person name="Banfield J.F."/>
        </authorList>
    </citation>
    <scope>NUCLEOTIDE SEQUENCE [LARGE SCALE GENOMIC DNA]</scope>
</reference>
<evidence type="ECO:0008006" key="3">
    <source>
        <dbReference type="Google" id="ProtNLM"/>
    </source>
</evidence>
<dbReference type="GO" id="GO:0031640">
    <property type="term" value="P:killing of cells of another organism"/>
    <property type="evidence" value="ECO:0007669"/>
    <property type="project" value="InterPro"/>
</dbReference>
<dbReference type="SUPFAM" id="SSF58096">
    <property type="entry name" value="Colicin Ia, N-terminal domain"/>
    <property type="match status" value="1"/>
</dbReference>
<dbReference type="GO" id="GO:0050829">
    <property type="term" value="P:defense response to Gram-negative bacterium"/>
    <property type="evidence" value="ECO:0007669"/>
    <property type="project" value="InterPro"/>
</dbReference>